<name>A0A643G7A2_9BURK</name>
<keyword evidence="5 6" id="KW-0408">Iron</keyword>
<dbReference type="Gene3D" id="3.90.45.10">
    <property type="entry name" value="Peptide deformylase"/>
    <property type="match status" value="1"/>
</dbReference>
<dbReference type="Proteomes" id="UP000397656">
    <property type="component" value="Chromosome 1"/>
</dbReference>
<evidence type="ECO:0000256" key="1">
    <source>
        <dbReference type="ARBA" id="ARBA00010759"/>
    </source>
</evidence>
<dbReference type="SUPFAM" id="SSF56420">
    <property type="entry name" value="Peptide deformylase"/>
    <property type="match status" value="1"/>
</dbReference>
<dbReference type="PANTHER" id="PTHR10458">
    <property type="entry name" value="PEPTIDE DEFORMYLASE"/>
    <property type="match status" value="1"/>
</dbReference>
<evidence type="ECO:0000256" key="3">
    <source>
        <dbReference type="ARBA" id="ARBA00022801"/>
    </source>
</evidence>
<evidence type="ECO:0000256" key="4">
    <source>
        <dbReference type="ARBA" id="ARBA00022917"/>
    </source>
</evidence>
<protein>
    <recommendedName>
        <fullName evidence="6">Peptide deformylase</fullName>
        <shortName evidence="6">PDF</shortName>
        <ecNumber evidence="6">3.5.1.88</ecNumber>
    </recommendedName>
    <alternativeName>
        <fullName evidence="6">Polypeptide deformylase</fullName>
    </alternativeName>
</protein>
<keyword evidence="3 6" id="KW-0378">Hydrolase</keyword>
<dbReference type="NCBIfam" id="NF001159">
    <property type="entry name" value="PRK00150.1-3"/>
    <property type="match status" value="1"/>
</dbReference>
<dbReference type="InterPro" id="IPR036821">
    <property type="entry name" value="Peptide_deformylase_sf"/>
</dbReference>
<evidence type="ECO:0000256" key="2">
    <source>
        <dbReference type="ARBA" id="ARBA00022723"/>
    </source>
</evidence>
<comment type="cofactor">
    <cofactor evidence="6">
        <name>Fe(2+)</name>
        <dbReference type="ChEBI" id="CHEBI:29033"/>
    </cofactor>
    <text evidence="6">Binds 1 Fe(2+) ion.</text>
</comment>
<dbReference type="HAMAP" id="MF_00163">
    <property type="entry name" value="Pep_deformylase"/>
    <property type="match status" value="1"/>
</dbReference>
<gene>
    <name evidence="6" type="primary">def</name>
    <name evidence="7" type="ORF">F7R26_010370</name>
</gene>
<reference evidence="7 8" key="1">
    <citation type="submission" date="2020-10" db="EMBL/GenBank/DDBJ databases">
        <title>Complete genome sequence of Cupriavidus basilensis CCUG 49340T.</title>
        <authorList>
            <person name="Salva-Serra F."/>
            <person name="Donoso R.A."/>
            <person name="Cho K.H."/>
            <person name="Yoo J.A."/>
            <person name="Lee K."/>
            <person name="Yoon S.-H."/>
            <person name="Perez-Pantoja D."/>
            <person name="Moore E.R.B."/>
        </authorList>
    </citation>
    <scope>NUCLEOTIDE SEQUENCE [LARGE SCALE GENOMIC DNA]</scope>
    <source>
        <strain evidence="8">CCUG 49340</strain>
    </source>
</reference>
<dbReference type="AlphaFoldDB" id="A0A643G7A2"/>
<evidence type="ECO:0000256" key="5">
    <source>
        <dbReference type="ARBA" id="ARBA00023004"/>
    </source>
</evidence>
<dbReference type="RefSeq" id="WP_150983499.1">
    <property type="nucleotide sequence ID" value="NZ_CP062803.1"/>
</dbReference>
<feature type="active site" evidence="6">
    <location>
        <position position="142"/>
    </location>
</feature>
<evidence type="ECO:0000313" key="8">
    <source>
        <dbReference type="Proteomes" id="UP000397656"/>
    </source>
</evidence>
<feature type="binding site" evidence="6">
    <location>
        <position position="145"/>
    </location>
    <ligand>
        <name>Fe cation</name>
        <dbReference type="ChEBI" id="CHEBI:24875"/>
    </ligand>
</feature>
<dbReference type="Pfam" id="PF01327">
    <property type="entry name" value="Pep_deformylase"/>
    <property type="match status" value="1"/>
</dbReference>
<dbReference type="EMBL" id="CP062803">
    <property type="protein sequence ID" value="QOT74683.1"/>
    <property type="molecule type" value="Genomic_DNA"/>
</dbReference>
<dbReference type="NCBIfam" id="TIGR00079">
    <property type="entry name" value="pept_deformyl"/>
    <property type="match status" value="1"/>
</dbReference>
<dbReference type="CDD" id="cd00487">
    <property type="entry name" value="Pep_deformylase"/>
    <property type="match status" value="1"/>
</dbReference>
<dbReference type="InterPro" id="IPR023635">
    <property type="entry name" value="Peptide_deformylase"/>
</dbReference>
<dbReference type="PANTHER" id="PTHR10458:SF20">
    <property type="entry name" value="PEPTIDE DEFORMYLASE 1"/>
    <property type="match status" value="1"/>
</dbReference>
<dbReference type="GO" id="GO:0046872">
    <property type="term" value="F:metal ion binding"/>
    <property type="evidence" value="ECO:0007669"/>
    <property type="project" value="UniProtKB-KW"/>
</dbReference>
<comment type="similarity">
    <text evidence="1 6">Belongs to the polypeptide deformylase family.</text>
</comment>
<dbReference type="GO" id="GO:0042586">
    <property type="term" value="F:peptide deformylase activity"/>
    <property type="evidence" value="ECO:0007669"/>
    <property type="project" value="UniProtKB-UniRule"/>
</dbReference>
<feature type="binding site" evidence="6">
    <location>
        <position position="141"/>
    </location>
    <ligand>
        <name>Fe cation</name>
        <dbReference type="ChEBI" id="CHEBI:24875"/>
    </ligand>
</feature>
<keyword evidence="4 6" id="KW-0648">Protein biosynthesis</keyword>
<comment type="function">
    <text evidence="6">Removes the formyl group from the N-terminal Met of newly synthesized proteins. Requires at least a dipeptide for an efficient rate of reaction. N-terminal L-methionine is a prerequisite for activity but the enzyme has broad specificity at other positions.</text>
</comment>
<evidence type="ECO:0000313" key="7">
    <source>
        <dbReference type="EMBL" id="QOT74683.1"/>
    </source>
</evidence>
<accession>A0A643G7A2</accession>
<dbReference type="GO" id="GO:0006412">
    <property type="term" value="P:translation"/>
    <property type="evidence" value="ECO:0007669"/>
    <property type="project" value="UniProtKB-UniRule"/>
</dbReference>
<dbReference type="PIRSF" id="PIRSF004749">
    <property type="entry name" value="Pep_def"/>
    <property type="match status" value="1"/>
</dbReference>
<proteinExistence type="inferred from homology"/>
<dbReference type="EC" id="3.5.1.88" evidence="6"/>
<dbReference type="FunFam" id="3.90.45.10:FF:000003">
    <property type="entry name" value="Peptide deformylase"/>
    <property type="match status" value="1"/>
</dbReference>
<dbReference type="PRINTS" id="PR01576">
    <property type="entry name" value="PDEFORMYLASE"/>
</dbReference>
<dbReference type="GeneID" id="98401309"/>
<evidence type="ECO:0000256" key="6">
    <source>
        <dbReference type="HAMAP-Rule" id="MF_00163"/>
    </source>
</evidence>
<comment type="catalytic activity">
    <reaction evidence="6">
        <text>N-terminal N-formyl-L-methionyl-[peptide] + H2O = N-terminal L-methionyl-[peptide] + formate</text>
        <dbReference type="Rhea" id="RHEA:24420"/>
        <dbReference type="Rhea" id="RHEA-COMP:10639"/>
        <dbReference type="Rhea" id="RHEA-COMP:10640"/>
        <dbReference type="ChEBI" id="CHEBI:15377"/>
        <dbReference type="ChEBI" id="CHEBI:15740"/>
        <dbReference type="ChEBI" id="CHEBI:49298"/>
        <dbReference type="ChEBI" id="CHEBI:64731"/>
        <dbReference type="EC" id="3.5.1.88"/>
    </reaction>
</comment>
<keyword evidence="2 6" id="KW-0479">Metal-binding</keyword>
<feature type="binding site" evidence="6">
    <location>
        <position position="99"/>
    </location>
    <ligand>
        <name>Fe cation</name>
        <dbReference type="ChEBI" id="CHEBI:24875"/>
    </ligand>
</feature>
<organism evidence="7 8">
    <name type="scientific">Cupriavidus basilensis</name>
    <dbReference type="NCBI Taxonomy" id="68895"/>
    <lineage>
        <taxon>Bacteria</taxon>
        <taxon>Pseudomonadati</taxon>
        <taxon>Pseudomonadota</taxon>
        <taxon>Betaproteobacteria</taxon>
        <taxon>Burkholderiales</taxon>
        <taxon>Burkholderiaceae</taxon>
        <taxon>Cupriavidus</taxon>
    </lineage>
</organism>
<sequence>MIRDILKMGDPRLLQVARPVTRFNTPELRILIDDMFDTMDHANGAGLAAPQIGVDLQVVIFGFDRNPRYPDAPTVPKTVLINPELTPLGEEQDEAWEGCLSVPGLRGVVPRFTRLKYTGFDVMGGRIERVAEDFHARVVQHECDHLQGILYPMRVKDFTRFGFTDVLFPELPPNSDD</sequence>